<protein>
    <submittedName>
        <fullName evidence="3">Membrane protein</fullName>
    </submittedName>
</protein>
<feature type="transmembrane region" description="Helical" evidence="2">
    <location>
        <begin position="118"/>
        <end position="137"/>
    </location>
</feature>
<keyword evidence="2" id="KW-1133">Transmembrane helix</keyword>
<evidence type="ECO:0000256" key="2">
    <source>
        <dbReference type="SAM" id="Phobius"/>
    </source>
</evidence>
<keyword evidence="2" id="KW-0812">Transmembrane</keyword>
<accession>A0AAN1SZB2</accession>
<dbReference type="InterPro" id="IPR017744">
    <property type="entry name" value="BcsG"/>
</dbReference>
<gene>
    <name evidence="3" type="primary">bcsG</name>
    <name evidence="3" type="ORF">FGKAn22_12400</name>
</gene>
<evidence type="ECO:0000313" key="3">
    <source>
        <dbReference type="EMBL" id="BBI99547.1"/>
    </source>
</evidence>
<keyword evidence="4" id="KW-1185">Reference proteome</keyword>
<dbReference type="Proteomes" id="UP001319121">
    <property type="component" value="Chromosome"/>
</dbReference>
<dbReference type="EMBL" id="AP019536">
    <property type="protein sequence ID" value="BBI99547.1"/>
    <property type="molecule type" value="Genomic_DNA"/>
</dbReference>
<dbReference type="Pfam" id="PF11658">
    <property type="entry name" value="CBP_BcsG"/>
    <property type="match status" value="1"/>
</dbReference>
<dbReference type="NCBIfam" id="TIGR03368">
    <property type="entry name" value="cellulose_yhjU"/>
    <property type="match status" value="1"/>
</dbReference>
<reference evidence="3 4" key="1">
    <citation type="submission" date="2019-03" db="EMBL/GenBank/DDBJ databases">
        <title>Complete genome sequence of Ferrigenium kumadai strain An22, a microaerophilic iron-oxidizing bacterium isolated from a paddy field soil.</title>
        <authorList>
            <person name="Watanabe T."/>
            <person name="Asakawa S."/>
        </authorList>
    </citation>
    <scope>NUCLEOTIDE SEQUENCE [LARGE SCALE GENOMIC DNA]</scope>
    <source>
        <strain evidence="3 4">An22</strain>
    </source>
</reference>
<dbReference type="KEGG" id="fku:FGKAn22_12400"/>
<name>A0AAN1SZB2_9PROT</name>
<proteinExistence type="predicted"/>
<organism evidence="3 4">
    <name type="scientific">Ferrigenium kumadai</name>
    <dbReference type="NCBI Taxonomy" id="1682490"/>
    <lineage>
        <taxon>Bacteria</taxon>
        <taxon>Pseudomonadati</taxon>
        <taxon>Pseudomonadota</taxon>
        <taxon>Betaproteobacteria</taxon>
        <taxon>Nitrosomonadales</taxon>
        <taxon>Gallionellaceae</taxon>
        <taxon>Ferrigenium</taxon>
    </lineage>
</organism>
<keyword evidence="2" id="KW-0472">Membrane</keyword>
<feature type="transmembrane region" description="Helical" evidence="2">
    <location>
        <begin position="49"/>
        <end position="72"/>
    </location>
</feature>
<feature type="region of interest" description="Disordered" evidence="1">
    <location>
        <begin position="1"/>
        <end position="20"/>
    </location>
</feature>
<feature type="transmembrane region" description="Helical" evidence="2">
    <location>
        <begin position="144"/>
        <end position="163"/>
    </location>
</feature>
<evidence type="ECO:0000313" key="4">
    <source>
        <dbReference type="Proteomes" id="UP001319121"/>
    </source>
</evidence>
<feature type="transmembrane region" description="Helical" evidence="2">
    <location>
        <begin position="79"/>
        <end position="98"/>
    </location>
</feature>
<evidence type="ECO:0000256" key="1">
    <source>
        <dbReference type="SAM" id="MobiDB-lite"/>
    </source>
</evidence>
<dbReference type="RefSeq" id="WP_212784793.1">
    <property type="nucleotide sequence ID" value="NZ_AP019536.1"/>
</dbReference>
<sequence>MNQSEKQTTENRSTEDPASQSGRARAILSLGRWNFYFGAKFLLFWNEAIGFHFMENLAFAVFLLVPITSLYWRGAKQVVAVPLAVALLYYDSWLPSIGRVLSQVSLLSSFDAGYLVELAGRFVNVSLLAMLVVAWLIYRVISPWVRFGLIVVGYMATMAVLQLTSDRIAVEARELPPQEAEGARGKPDFDNMLKTFYAKESTRAVTFPAPSTEAIPFDVIFIHVCSLSWDDVRAVGLDQHPLWKRFDFLFTNFNSAASYSGPAAIRIQRATCGQSSNEAMNQPAAEQCYLMGSLKRSGFEPHLAMNHDGHFYDFLKTVQAQRLNVPPMPLDGVAVTQHAFDGAPIYDDLSVLRHWLERRGKSDSSRVALYYNSISLHDGNRMVGANSKLDSMETYKIRLSTLLDELEKFMAELEHSGRRAVVAMIPEHGAAVQGDKMQILGLREIPSPRITLVPVGIKVIGEGGQRQGGTLTIAAETSYLAVSQIVARMMEVSPFTGSGYNPADYVDDLAVTTFVSQNDSAVVIRNNGRSYWRQDGEAWGEFN</sequence>
<dbReference type="AlphaFoldDB" id="A0AAN1SZB2"/>